<name>A0ABU4DLU3_9ACTN</name>
<sequence>MSGKAADDHAMIITSGKVLSPSGIVLVDKPVDSVDKLLKVLEWRQRRQPLSPAGLPAQVWVIDAACAQLGWGPDDIDPGDEADYSDEELREGRMKTDVIARLDDATRELLGPYLAPQGEDGWHLYQPGEEIGYRLHLSHTAGNRKLMVDVILEGWAWTARINHDRMGILGSETAGTLIDFEDEMDTARELARRLCWHVDHLGVLPGITPARTGAVILDRVYRDRRKTGRGIIVDMPVPLPPIDINDADELEPVIVWSRGWIDTEELDAADELVTIDQRASYLASAGMINLGYGELVHHSTGAEELAHTSNPLPFGVWQITLPAADTLALPDKLPLPHPRMRADRPVTTWVTTETIISLTAPIPDGGAGLDIADLAITEAWITTDQGQVLKRWKELLAAARKAAVEAGDPILKSMVTDIYKGYLGRIAGDRNWDSHMRHHYQPIWAAAIKAHARHRSRAKAMKLAREHNIWPIKGLTDAWTYLAPAGVDLADELPYLGKFVIEKRRPLDDDVILALLSATTPTEVRKAINTAYTASGQPDDDTDSDTNDPTPRNGTVATAEVVS</sequence>
<dbReference type="RefSeq" id="WP_317505683.1">
    <property type="nucleotide sequence ID" value="NZ_JAWLKI010000040.1"/>
</dbReference>
<dbReference type="EMBL" id="JAWLKI010000040">
    <property type="protein sequence ID" value="MDV6309991.1"/>
    <property type="molecule type" value="Genomic_DNA"/>
</dbReference>
<accession>A0ABU4DLU3</accession>
<evidence type="ECO:0000313" key="3">
    <source>
        <dbReference type="Proteomes" id="UP001185779"/>
    </source>
</evidence>
<feature type="region of interest" description="Disordered" evidence="1">
    <location>
        <begin position="532"/>
        <end position="563"/>
    </location>
</feature>
<reference evidence="2 3" key="1">
    <citation type="submission" date="2023-10" db="EMBL/GenBank/DDBJ databases">
        <title>Development of a sustainable strategy for remediation of hydrocarbon-contaminated territories based on the waste exchange concept.</title>
        <authorList>
            <person name="Krivoruchko A."/>
        </authorList>
    </citation>
    <scope>NUCLEOTIDE SEQUENCE [LARGE SCALE GENOMIC DNA]</scope>
    <source>
        <strain evidence="2 3">IEGM 1266</strain>
    </source>
</reference>
<protein>
    <submittedName>
        <fullName evidence="2">Uncharacterized protein</fullName>
    </submittedName>
</protein>
<dbReference type="Proteomes" id="UP001185779">
    <property type="component" value="Unassembled WGS sequence"/>
</dbReference>
<keyword evidence="3" id="KW-1185">Reference proteome</keyword>
<gene>
    <name evidence="2" type="ORF">R3P94_22265</name>
</gene>
<evidence type="ECO:0000313" key="2">
    <source>
        <dbReference type="EMBL" id="MDV6309991.1"/>
    </source>
</evidence>
<organism evidence="2 3">
    <name type="scientific">Gordonia amicalis</name>
    <dbReference type="NCBI Taxonomy" id="89053"/>
    <lineage>
        <taxon>Bacteria</taxon>
        <taxon>Bacillati</taxon>
        <taxon>Actinomycetota</taxon>
        <taxon>Actinomycetes</taxon>
        <taxon>Mycobacteriales</taxon>
        <taxon>Gordoniaceae</taxon>
        <taxon>Gordonia</taxon>
    </lineage>
</organism>
<proteinExistence type="predicted"/>
<evidence type="ECO:0000256" key="1">
    <source>
        <dbReference type="SAM" id="MobiDB-lite"/>
    </source>
</evidence>
<comment type="caution">
    <text evidence="2">The sequence shown here is derived from an EMBL/GenBank/DDBJ whole genome shotgun (WGS) entry which is preliminary data.</text>
</comment>